<comment type="caution">
    <text evidence="5">The sequence shown here is derived from an EMBL/GenBank/DDBJ whole genome shotgun (WGS) entry which is preliminary data.</text>
</comment>
<keyword evidence="2" id="KW-0843">Virulence</keyword>
<dbReference type="Proteomes" id="UP000722485">
    <property type="component" value="Unassembled WGS sequence"/>
</dbReference>
<sequence>MLFNGGQKVLFRNAAQECLDVFDMQLNCDSLVQLVSYDLDKLNLNQTKLDALCTSACDMSLASLASVASDACVASDFEFNGAYISVVDIVDLFRYKFDSFCLRNPEGEFCLMVEERWDVGQLHATGEATWPTHTKKAYPNWAYNEDGSPTLDEDGELLDDSADSHRFRDFGLDLGWSATDYYMEGLSLDWTGHGWNDVLEYDEYPLEIQCSECFLAQYKHGIESKWGEMFDITELVWDTRPQCDQNITRSEKTGVEIETLALEWGVSSESLCKLNDINCGYVNDGIFCAPLTCDVTVVQDMANAGAFIEPYDNITMTQFMAWNPHIDSRNIRTGSVVCVGPPGGTYIPASTTVALANPTSFITTAIPQQANPPNTMADCGKYYEVVEGDSFALIAVSNGLTFGDLQNMNPSIDTIHGTLLVGYSYCVALVNGRED</sequence>
<dbReference type="PANTHER" id="PTHR34997:SF1">
    <property type="entry name" value="PEPTIDOGLYCAN-BINDING LYSIN DOMAIN"/>
    <property type="match status" value="1"/>
</dbReference>
<comment type="similarity">
    <text evidence="3">Belongs to the secreted LysM effector family.</text>
</comment>
<dbReference type="SUPFAM" id="SSF54106">
    <property type="entry name" value="LysM domain"/>
    <property type="match status" value="1"/>
</dbReference>
<evidence type="ECO:0000256" key="1">
    <source>
        <dbReference type="ARBA" id="ARBA00022669"/>
    </source>
</evidence>
<keyword evidence="1" id="KW-0147">Chitin-binding</keyword>
<evidence type="ECO:0000313" key="5">
    <source>
        <dbReference type="EMBL" id="KAF7553408.1"/>
    </source>
</evidence>
<evidence type="ECO:0000256" key="2">
    <source>
        <dbReference type="ARBA" id="ARBA00023026"/>
    </source>
</evidence>
<dbReference type="Pfam" id="PF01476">
    <property type="entry name" value="LysM"/>
    <property type="match status" value="2"/>
</dbReference>
<dbReference type="OrthoDB" id="5985073at2759"/>
<evidence type="ECO:0000259" key="4">
    <source>
        <dbReference type="PROSITE" id="PS51782"/>
    </source>
</evidence>
<dbReference type="InterPro" id="IPR018392">
    <property type="entry name" value="LysM"/>
</dbReference>
<dbReference type="InterPro" id="IPR052210">
    <property type="entry name" value="LysM1-like"/>
</dbReference>
<dbReference type="PROSITE" id="PS51782">
    <property type="entry name" value="LYSM"/>
    <property type="match status" value="1"/>
</dbReference>
<reference evidence="5" key="1">
    <citation type="submission" date="2020-03" db="EMBL/GenBank/DDBJ databases">
        <title>Draft Genome Sequence of Cylindrodendrum hubeiense.</title>
        <authorList>
            <person name="Buettner E."/>
            <person name="Kellner H."/>
        </authorList>
    </citation>
    <scope>NUCLEOTIDE SEQUENCE</scope>
    <source>
        <strain evidence="5">IHI 201604</strain>
    </source>
</reference>
<feature type="domain" description="LysM" evidence="4">
    <location>
        <begin position="381"/>
        <end position="427"/>
    </location>
</feature>
<proteinExistence type="inferred from homology"/>
<dbReference type="InterPro" id="IPR036779">
    <property type="entry name" value="LysM_dom_sf"/>
</dbReference>
<keyword evidence="6" id="KW-1185">Reference proteome</keyword>
<accession>A0A9P5HGF8</accession>
<dbReference type="CDD" id="cd00118">
    <property type="entry name" value="LysM"/>
    <property type="match status" value="1"/>
</dbReference>
<dbReference type="GO" id="GO:0008061">
    <property type="term" value="F:chitin binding"/>
    <property type="evidence" value="ECO:0007669"/>
    <property type="project" value="UniProtKB-KW"/>
</dbReference>
<evidence type="ECO:0000313" key="6">
    <source>
        <dbReference type="Proteomes" id="UP000722485"/>
    </source>
</evidence>
<dbReference type="AlphaFoldDB" id="A0A9P5HGF8"/>
<dbReference type="Gene3D" id="3.10.350.10">
    <property type="entry name" value="LysM domain"/>
    <property type="match status" value="2"/>
</dbReference>
<name>A0A9P5HGF8_9HYPO</name>
<gene>
    <name evidence="5" type="ORF">G7Z17_g3645</name>
</gene>
<protein>
    <recommendedName>
        <fullName evidence="4">LysM domain-containing protein</fullName>
    </recommendedName>
</protein>
<dbReference type="EMBL" id="JAANBB010000046">
    <property type="protein sequence ID" value="KAF7553408.1"/>
    <property type="molecule type" value="Genomic_DNA"/>
</dbReference>
<dbReference type="PANTHER" id="PTHR34997">
    <property type="entry name" value="AM15"/>
    <property type="match status" value="1"/>
</dbReference>
<evidence type="ECO:0000256" key="3">
    <source>
        <dbReference type="ARBA" id="ARBA00044955"/>
    </source>
</evidence>
<organism evidence="5 6">
    <name type="scientific">Cylindrodendrum hubeiense</name>
    <dbReference type="NCBI Taxonomy" id="595255"/>
    <lineage>
        <taxon>Eukaryota</taxon>
        <taxon>Fungi</taxon>
        <taxon>Dikarya</taxon>
        <taxon>Ascomycota</taxon>
        <taxon>Pezizomycotina</taxon>
        <taxon>Sordariomycetes</taxon>
        <taxon>Hypocreomycetidae</taxon>
        <taxon>Hypocreales</taxon>
        <taxon>Nectriaceae</taxon>
        <taxon>Cylindrodendrum</taxon>
    </lineage>
</organism>